<name>A0ABM7H5K2_9EURY</name>
<organism evidence="2 3">
    <name type="scientific">Methanoculleus chikugoensis</name>
    <dbReference type="NCBI Taxonomy" id="118126"/>
    <lineage>
        <taxon>Archaea</taxon>
        <taxon>Methanobacteriati</taxon>
        <taxon>Methanobacteriota</taxon>
        <taxon>Stenosarchaea group</taxon>
        <taxon>Methanomicrobia</taxon>
        <taxon>Methanomicrobiales</taxon>
        <taxon>Methanomicrobiaceae</taxon>
        <taxon>Methanoculleus</taxon>
    </lineage>
</organism>
<evidence type="ECO:0000313" key="3">
    <source>
        <dbReference type="Proteomes" id="UP000824969"/>
    </source>
</evidence>
<gene>
    <name evidence="2" type="ORF">MchiMG62_12440</name>
</gene>
<dbReference type="PANTHER" id="PTHR30408">
    <property type="entry name" value="TYPE-1 RESTRICTION ENZYME ECOKI SPECIFICITY PROTEIN"/>
    <property type="match status" value="1"/>
</dbReference>
<dbReference type="InterPro" id="IPR052021">
    <property type="entry name" value="Type-I_RS_S_subunit"/>
</dbReference>
<dbReference type="Pfam" id="PF01420">
    <property type="entry name" value="Methylase_S"/>
    <property type="match status" value="2"/>
</dbReference>
<protein>
    <recommendedName>
        <fullName evidence="1">Type I restriction modification DNA specificity domain-containing protein</fullName>
    </recommendedName>
</protein>
<dbReference type="InterPro" id="IPR000055">
    <property type="entry name" value="Restrct_endonuc_typeI_TRD"/>
</dbReference>
<dbReference type="CDD" id="cd17253">
    <property type="entry name" value="RMtype1_S_Eco933I-TRD2-CR2_like"/>
    <property type="match status" value="1"/>
</dbReference>
<reference evidence="2 3" key="1">
    <citation type="submission" date="2019-06" db="EMBL/GenBank/DDBJ databases">
        <title>Complete genome sequence of Methanoculleus chikugoensis strain MG62.</title>
        <authorList>
            <person name="Asakawa S."/>
            <person name="Dianou D."/>
        </authorList>
    </citation>
    <scope>NUCLEOTIDE SEQUENCE [LARGE SCALE GENOMIC DNA]</scope>
    <source>
        <strain evidence="2 3">MG62</strain>
    </source>
</reference>
<feature type="domain" description="Type I restriction modification DNA specificity" evidence="1">
    <location>
        <begin position="202"/>
        <end position="372"/>
    </location>
</feature>
<accession>A0ABM7H5K2</accession>
<evidence type="ECO:0000259" key="1">
    <source>
        <dbReference type="Pfam" id="PF01420"/>
    </source>
</evidence>
<proteinExistence type="predicted"/>
<keyword evidence="3" id="KW-1185">Reference proteome</keyword>
<dbReference type="PANTHER" id="PTHR30408:SF12">
    <property type="entry name" value="TYPE I RESTRICTION ENZYME MJAVIII SPECIFICITY SUBUNIT"/>
    <property type="match status" value="1"/>
</dbReference>
<dbReference type="Proteomes" id="UP000824969">
    <property type="component" value="Chromosome"/>
</dbReference>
<dbReference type="EMBL" id="AP019781">
    <property type="protein sequence ID" value="BBL68063.1"/>
    <property type="molecule type" value="Genomic_DNA"/>
</dbReference>
<evidence type="ECO:0000313" key="2">
    <source>
        <dbReference type="EMBL" id="BBL68063.1"/>
    </source>
</evidence>
<feature type="domain" description="Type I restriction modification DNA specificity" evidence="1">
    <location>
        <begin position="7"/>
        <end position="175"/>
    </location>
</feature>
<sequence length="403" mass="45937">MSGERLPEGWEWRRIRDFVKKVDSIDPTRSSTKRFCYIDIDSIDNSNQTIQNPKLITGKEAPSRARQIIKKDDILFSTVRPYLKNIALIDEIYDSQVASTGFCVIRVTEGVDNKYLFYYLKSDAFLSELKRYYRGANYPAISDSELLRQQFPLPPLETQRKIVAILEKAEATQRLRAEADALMQSLSESAFINLFGNPLENPSGWKVKRLEDVSEIVSGVTKGRKFKDQATIWVSYLRVANVQDGYLDLAEIKEIEVLESDVDKYALTPGDVLLTEGGDRDKLGRGAVWNGEVPLCLHQNHIFRVRVNPEFLTPEYLSMLTGSTYGKTYFLKSAKQTTGIASINSTQLKNFPTFLPPLELQYEFSEFVKRVEVVKRKQGSSKQRITMLFESLTNNVFSGEMTA</sequence>